<evidence type="ECO:0000256" key="2">
    <source>
        <dbReference type="SAM" id="Phobius"/>
    </source>
</evidence>
<feature type="domain" description="Transmembrane protein 131-like N-terminal" evidence="4">
    <location>
        <begin position="159"/>
        <end position="241"/>
    </location>
</feature>
<feature type="signal peptide" evidence="3">
    <location>
        <begin position="1"/>
        <end position="37"/>
    </location>
</feature>
<feature type="compositionally biased region" description="Basic residues" evidence="1">
    <location>
        <begin position="448"/>
        <end position="458"/>
    </location>
</feature>
<dbReference type="InterPro" id="IPR039877">
    <property type="entry name" value="TMEM131-like"/>
</dbReference>
<dbReference type="InterPro" id="IPR022113">
    <property type="entry name" value="TMEM131L_N"/>
</dbReference>
<keyword evidence="3" id="KW-0732">Signal</keyword>
<sequence>MAIRALLGTLPSLRRSFRLLEALLILLILSCTWFCNGAPGPCFTNEMAVDVHYNSFEMYEESSNATGRELFVSDSGPQCLHVNSVGHSGLSNTCYRSNLFFLQSPSSGFMSEAHDSSKASSPSDVGSLLKKKEEESLESQKPEMMNSEASRSSLVMVLDINPHSLDLGHTYLHVPTLAFLTVTNKQKDDVLHVYRPFSSNPQFYSCNYSELWLQPGEVASICFVFHPKQLGVSSAHLVLQTSIAGVLVQAKGFAADPPTEDEKLEVVEALSSGWWIKIVSLFGSLNSVYALEVKSFLPGFMLCLCKKMLRLLRVKKIYVVSFLAVSLMFLRFGFTAPHLLQRISKKQLFSGANNSMQTVTAARKSPLLHQDQKVSGFSVSCEIDNTNHSVVAAEERRVSQSAKMAHVLGSGDNISGQSKIGEVAISALILDADKVEATGLGAIAVKARKEKRKKKKGKSPGPGVTVTFEASSSQSGHSTPSSPLSPVTTILLPHRSSFSAKMDNPKKLRSPMKTVASQLREKPVVLEASLNAENVERSVPKKVLDAEPKQTVNKPALIASAKFPAAGRPGPNINPSYFLPPSSIAPHARAPGPKLCSQSSFQANEKATMVIEEVDKGFTYDIWGDHLSVFDLLGRLKEVPFLLCPVNESDSYSFFAKGPTLMENFHPRYVSTYDPEEASKIQPSRIQWAVKAAMQTTSGWLFYCDAGFCFCTSKTVAVACELRQVRLKGMLEFHFLVNYRY</sequence>
<evidence type="ECO:0000259" key="4">
    <source>
        <dbReference type="Pfam" id="PF12371"/>
    </source>
</evidence>
<feature type="region of interest" description="Disordered" evidence="1">
    <location>
        <begin position="112"/>
        <end position="146"/>
    </location>
</feature>
<proteinExistence type="predicted"/>
<evidence type="ECO:0000313" key="5">
    <source>
        <dbReference type="EnsemblPlants" id="Kaladp0060s0156.1.v1.1"/>
    </source>
</evidence>
<feature type="compositionally biased region" description="Low complexity" evidence="1">
    <location>
        <begin position="471"/>
        <end position="486"/>
    </location>
</feature>
<protein>
    <recommendedName>
        <fullName evidence="4">Transmembrane protein 131-like N-terminal domain-containing protein</fullName>
    </recommendedName>
</protein>
<keyword evidence="2" id="KW-1133">Transmembrane helix</keyword>
<keyword evidence="2" id="KW-0472">Membrane</keyword>
<dbReference type="PANTHER" id="PTHR22050:SF0">
    <property type="entry name" value="TRANSMEMBRANE PROTEIN 131 HOMOLOG"/>
    <property type="match status" value="1"/>
</dbReference>
<reference evidence="5" key="1">
    <citation type="submission" date="2021-01" db="UniProtKB">
        <authorList>
            <consortium name="EnsemblPlants"/>
        </authorList>
    </citation>
    <scope>IDENTIFICATION</scope>
</reference>
<name>A0A7N0UBF6_KALFE</name>
<evidence type="ECO:0000256" key="3">
    <source>
        <dbReference type="SAM" id="SignalP"/>
    </source>
</evidence>
<feature type="transmembrane region" description="Helical" evidence="2">
    <location>
        <begin position="317"/>
        <end position="340"/>
    </location>
</feature>
<feature type="region of interest" description="Disordered" evidence="1">
    <location>
        <begin position="448"/>
        <end position="486"/>
    </location>
</feature>
<keyword evidence="2" id="KW-0812">Transmembrane</keyword>
<feature type="chain" id="PRO_5029794284" description="Transmembrane protein 131-like N-terminal domain-containing protein" evidence="3">
    <location>
        <begin position="38"/>
        <end position="741"/>
    </location>
</feature>
<feature type="compositionally biased region" description="Basic and acidic residues" evidence="1">
    <location>
        <begin position="130"/>
        <end position="141"/>
    </location>
</feature>
<organism evidence="5 6">
    <name type="scientific">Kalanchoe fedtschenkoi</name>
    <name type="common">Lavender scallops</name>
    <name type="synonym">South American air plant</name>
    <dbReference type="NCBI Taxonomy" id="63787"/>
    <lineage>
        <taxon>Eukaryota</taxon>
        <taxon>Viridiplantae</taxon>
        <taxon>Streptophyta</taxon>
        <taxon>Embryophyta</taxon>
        <taxon>Tracheophyta</taxon>
        <taxon>Spermatophyta</taxon>
        <taxon>Magnoliopsida</taxon>
        <taxon>eudicotyledons</taxon>
        <taxon>Gunneridae</taxon>
        <taxon>Pentapetalae</taxon>
        <taxon>Saxifragales</taxon>
        <taxon>Crassulaceae</taxon>
        <taxon>Kalanchoe</taxon>
    </lineage>
</organism>
<dbReference type="EnsemblPlants" id="Kaladp0060s0156.1.v1.1">
    <property type="protein sequence ID" value="Kaladp0060s0156.1.v1.1"/>
    <property type="gene ID" value="Kaladp0060s0156.v1.1"/>
</dbReference>
<keyword evidence="6" id="KW-1185">Reference proteome</keyword>
<dbReference type="GO" id="GO:0016020">
    <property type="term" value="C:membrane"/>
    <property type="evidence" value="ECO:0007669"/>
    <property type="project" value="TreeGrafter"/>
</dbReference>
<dbReference type="Pfam" id="PF12371">
    <property type="entry name" value="TMEM131_like_N"/>
    <property type="match status" value="1"/>
</dbReference>
<dbReference type="Proteomes" id="UP000594263">
    <property type="component" value="Unplaced"/>
</dbReference>
<dbReference type="Gramene" id="Kaladp0060s0156.1.v1.1">
    <property type="protein sequence ID" value="Kaladp0060s0156.1.v1.1"/>
    <property type="gene ID" value="Kaladp0060s0156.v1.1"/>
</dbReference>
<dbReference type="PANTHER" id="PTHR22050">
    <property type="entry name" value="RW1 PROTEIN HOMOLOG"/>
    <property type="match status" value="1"/>
</dbReference>
<dbReference type="AlphaFoldDB" id="A0A7N0UBF6"/>
<evidence type="ECO:0000256" key="1">
    <source>
        <dbReference type="SAM" id="MobiDB-lite"/>
    </source>
</evidence>
<accession>A0A7N0UBF6</accession>
<evidence type="ECO:0000313" key="6">
    <source>
        <dbReference type="Proteomes" id="UP000594263"/>
    </source>
</evidence>